<evidence type="ECO:0000313" key="7">
    <source>
        <dbReference type="Proteomes" id="UP000295703"/>
    </source>
</evidence>
<dbReference type="SUPFAM" id="SSF57959">
    <property type="entry name" value="Leucine zipper domain"/>
    <property type="match status" value="1"/>
</dbReference>
<dbReference type="AlphaFoldDB" id="A0A4R8RH17"/>
<dbReference type="InterPro" id="IPR046347">
    <property type="entry name" value="bZIP_sf"/>
</dbReference>
<protein>
    <submittedName>
        <fullName evidence="6">Basic leucine zipper (BZIP) transcription factor atfB</fullName>
    </submittedName>
</protein>
<feature type="compositionally biased region" description="Low complexity" evidence="4">
    <location>
        <begin position="102"/>
        <end position="118"/>
    </location>
</feature>
<keyword evidence="7" id="KW-1185">Reference proteome</keyword>
<feature type="compositionally biased region" description="Polar residues" evidence="4">
    <location>
        <begin position="83"/>
        <end position="95"/>
    </location>
</feature>
<keyword evidence="1" id="KW-0805">Transcription regulation</keyword>
<dbReference type="SMART" id="SM00338">
    <property type="entry name" value="BRLZ"/>
    <property type="match status" value="1"/>
</dbReference>
<evidence type="ECO:0000256" key="2">
    <source>
        <dbReference type="ARBA" id="ARBA00023125"/>
    </source>
</evidence>
<dbReference type="EMBL" id="RYZW01000060">
    <property type="protein sequence ID" value="TDZ54336.1"/>
    <property type="molecule type" value="Genomic_DNA"/>
</dbReference>
<feature type="compositionally biased region" description="Basic residues" evidence="4">
    <location>
        <begin position="38"/>
        <end position="50"/>
    </location>
</feature>
<feature type="compositionally biased region" description="Low complexity" evidence="4">
    <location>
        <begin position="183"/>
        <end position="214"/>
    </location>
</feature>
<dbReference type="GO" id="GO:0005634">
    <property type="term" value="C:nucleus"/>
    <property type="evidence" value="ECO:0007669"/>
    <property type="project" value="TreeGrafter"/>
</dbReference>
<evidence type="ECO:0000259" key="5">
    <source>
        <dbReference type="PROSITE" id="PS50217"/>
    </source>
</evidence>
<keyword evidence="2" id="KW-0238">DNA-binding</keyword>
<comment type="caution">
    <text evidence="6">The sequence shown here is derived from an EMBL/GenBank/DDBJ whole genome shotgun (WGS) entry which is preliminary data.</text>
</comment>
<evidence type="ECO:0000313" key="6">
    <source>
        <dbReference type="EMBL" id="TDZ54336.1"/>
    </source>
</evidence>
<name>A0A4R8RH17_COLTR</name>
<evidence type="ECO:0000256" key="1">
    <source>
        <dbReference type="ARBA" id="ARBA00023015"/>
    </source>
</evidence>
<dbReference type="Pfam" id="PF00170">
    <property type="entry name" value="bZIP_1"/>
    <property type="match status" value="1"/>
</dbReference>
<evidence type="ECO:0000256" key="4">
    <source>
        <dbReference type="SAM" id="MobiDB-lite"/>
    </source>
</evidence>
<dbReference type="GO" id="GO:0000978">
    <property type="term" value="F:RNA polymerase II cis-regulatory region sequence-specific DNA binding"/>
    <property type="evidence" value="ECO:0007669"/>
    <property type="project" value="TreeGrafter"/>
</dbReference>
<dbReference type="InterPro" id="IPR000837">
    <property type="entry name" value="AP-1"/>
</dbReference>
<keyword evidence="3" id="KW-0804">Transcription</keyword>
<gene>
    <name evidence="6" type="primary">atfB-1</name>
    <name evidence="6" type="ORF">CTRI78_v006395</name>
</gene>
<dbReference type="PANTHER" id="PTHR23351">
    <property type="entry name" value="FOS TRANSCRIPTION FACTOR-RELATED"/>
    <property type="match status" value="1"/>
</dbReference>
<dbReference type="PROSITE" id="PS50217">
    <property type="entry name" value="BZIP"/>
    <property type="match status" value="1"/>
</dbReference>
<feature type="region of interest" description="Disordered" evidence="4">
    <location>
        <begin position="31"/>
        <end position="55"/>
    </location>
</feature>
<dbReference type="PROSITE" id="PS00036">
    <property type="entry name" value="BZIP_BASIC"/>
    <property type="match status" value="1"/>
</dbReference>
<sequence length="390" mass="41058">MDFGSTGVSTLQSGLPGDAFFASLPNAFANPTDEKTLQHHQQHSLHHHQQQQRAQDILQQKLRLKGQATTKDGRPPVFVAPSALTSAPEQAQPLTVSERHSSTSSSQSSRGWQDSSTSNVQSSPASSVAATPIPGSVSPPVDPLLLSTAKDAKPQPTDANEPPKRRRGRPRLSESNNRPARGTAATTAAKTQQKKSVAARRASTASASGADDAGTGYGSTEEKKNRVRARNREAAYKCRQKKQKGIEVLQSQEAVAENINRNLTAEAAMLRGEILMLKNMVLQHGGCGCSYIEEYISGAAQNLVQAGMAAASPSSAPARAPGAPPGRIDMSAQPGTNTLEGGDGFVDWKMFDMDGEPPGMSAFGSESGFSGYDDVSVAHSTRAPSQGAMA</sequence>
<dbReference type="CDD" id="cd14687">
    <property type="entry name" value="bZIP_ATF2"/>
    <property type="match status" value="1"/>
</dbReference>
<dbReference type="PANTHER" id="PTHR23351:SF24">
    <property type="entry name" value="ACTIVATING TRANSCRIPTION FACTOR 3-RELATED"/>
    <property type="match status" value="1"/>
</dbReference>
<reference evidence="6 7" key="1">
    <citation type="submission" date="2018-12" db="EMBL/GenBank/DDBJ databases">
        <title>Genome sequence and assembly of Colletotrichum trifolii.</title>
        <authorList>
            <person name="Gan P."/>
            <person name="Shirasu K."/>
        </authorList>
    </citation>
    <scope>NUCLEOTIDE SEQUENCE [LARGE SCALE GENOMIC DNA]</scope>
    <source>
        <strain evidence="6 7">543-2</strain>
    </source>
</reference>
<accession>A0A4R8RH17</accession>
<proteinExistence type="predicted"/>
<dbReference type="Proteomes" id="UP000295703">
    <property type="component" value="Unassembled WGS sequence"/>
</dbReference>
<dbReference type="GO" id="GO:0000981">
    <property type="term" value="F:DNA-binding transcription factor activity, RNA polymerase II-specific"/>
    <property type="evidence" value="ECO:0007669"/>
    <property type="project" value="TreeGrafter"/>
</dbReference>
<feature type="domain" description="BZIP" evidence="5">
    <location>
        <begin position="221"/>
        <end position="284"/>
    </location>
</feature>
<feature type="region of interest" description="Disordered" evidence="4">
    <location>
        <begin position="313"/>
        <end position="339"/>
    </location>
</feature>
<feature type="compositionally biased region" description="Basic and acidic residues" evidence="4">
    <location>
        <begin position="220"/>
        <end position="232"/>
    </location>
</feature>
<organism evidence="6 7">
    <name type="scientific">Colletotrichum trifolii</name>
    <dbReference type="NCBI Taxonomy" id="5466"/>
    <lineage>
        <taxon>Eukaryota</taxon>
        <taxon>Fungi</taxon>
        <taxon>Dikarya</taxon>
        <taxon>Ascomycota</taxon>
        <taxon>Pezizomycotina</taxon>
        <taxon>Sordariomycetes</taxon>
        <taxon>Hypocreomycetidae</taxon>
        <taxon>Glomerellales</taxon>
        <taxon>Glomerellaceae</taxon>
        <taxon>Colletotrichum</taxon>
        <taxon>Colletotrichum orbiculare species complex</taxon>
    </lineage>
</organism>
<feature type="region of interest" description="Disordered" evidence="4">
    <location>
        <begin position="67"/>
        <end position="232"/>
    </location>
</feature>
<dbReference type="STRING" id="5466.A0A4R8RH17"/>
<evidence type="ECO:0000256" key="3">
    <source>
        <dbReference type="ARBA" id="ARBA00023163"/>
    </source>
</evidence>
<feature type="compositionally biased region" description="Polar residues" evidence="4">
    <location>
        <begin position="119"/>
        <end position="129"/>
    </location>
</feature>
<dbReference type="InterPro" id="IPR004827">
    <property type="entry name" value="bZIP"/>
</dbReference>
<dbReference type="Gene3D" id="1.20.5.170">
    <property type="match status" value="1"/>
</dbReference>